<protein>
    <recommendedName>
        <fullName evidence="1">Integrase p58-like C-terminal domain-containing protein</fullName>
    </recommendedName>
</protein>
<keyword evidence="3" id="KW-1185">Reference proteome</keyword>
<evidence type="ECO:0000259" key="1">
    <source>
        <dbReference type="Pfam" id="PF22938"/>
    </source>
</evidence>
<organism evidence="2 3">
    <name type="scientific">Brachionus calyciflorus</name>
    <dbReference type="NCBI Taxonomy" id="104777"/>
    <lineage>
        <taxon>Eukaryota</taxon>
        <taxon>Metazoa</taxon>
        <taxon>Spiralia</taxon>
        <taxon>Gnathifera</taxon>
        <taxon>Rotifera</taxon>
        <taxon>Eurotatoria</taxon>
        <taxon>Monogononta</taxon>
        <taxon>Pseudotrocha</taxon>
        <taxon>Ploima</taxon>
        <taxon>Brachionidae</taxon>
        <taxon>Brachionus</taxon>
    </lineage>
</organism>
<name>A0A814QMW9_9BILA</name>
<evidence type="ECO:0000313" key="3">
    <source>
        <dbReference type="Proteomes" id="UP000663879"/>
    </source>
</evidence>
<sequence length="173" mass="20523">PDQKDWDELIDDCLLTLRVTLNRTIQETPFFLLNGRDAVLPGDAMFKVYDQDLRGDEDGDDYFGFDCRINYKVDLLNRLRTHYEIIEARREIEINYYTDRYNRSHKYVEFAIGSQVMVYWPVPKKGYSQKLLPKWKGPYKVVSKVSSVTYRIEKDNKTIVVHVKRIKPFVTSD</sequence>
<dbReference type="Proteomes" id="UP000663879">
    <property type="component" value="Unassembled WGS sequence"/>
</dbReference>
<feature type="non-terminal residue" evidence="2">
    <location>
        <position position="1"/>
    </location>
</feature>
<feature type="domain" description="Integrase p58-like C-terminal" evidence="1">
    <location>
        <begin position="137"/>
        <end position="168"/>
    </location>
</feature>
<dbReference type="EMBL" id="CAJNOC010008834">
    <property type="protein sequence ID" value="CAF1121221.1"/>
    <property type="molecule type" value="Genomic_DNA"/>
</dbReference>
<gene>
    <name evidence="2" type="ORF">OXX778_LOCUS22050</name>
</gene>
<dbReference type="InterPro" id="IPR054465">
    <property type="entry name" value="Integrase_p58-like_C"/>
</dbReference>
<reference evidence="2" key="1">
    <citation type="submission" date="2021-02" db="EMBL/GenBank/DDBJ databases">
        <authorList>
            <person name="Nowell W R."/>
        </authorList>
    </citation>
    <scope>NUCLEOTIDE SEQUENCE</scope>
    <source>
        <strain evidence="2">Ploen Becks lab</strain>
    </source>
</reference>
<comment type="caution">
    <text evidence="2">The sequence shown here is derived from an EMBL/GenBank/DDBJ whole genome shotgun (WGS) entry which is preliminary data.</text>
</comment>
<dbReference type="OrthoDB" id="6772100at2759"/>
<proteinExistence type="predicted"/>
<dbReference type="Pfam" id="PF22938">
    <property type="entry name" value="Integrase_p58_C"/>
    <property type="match status" value="1"/>
</dbReference>
<evidence type="ECO:0000313" key="2">
    <source>
        <dbReference type="EMBL" id="CAF1121221.1"/>
    </source>
</evidence>
<accession>A0A814QMW9</accession>
<dbReference type="AlphaFoldDB" id="A0A814QMW9"/>